<reference evidence="1" key="1">
    <citation type="submission" date="2014-09" db="EMBL/GenBank/DDBJ databases">
        <authorList>
            <person name="Magalhaes I.L.F."/>
            <person name="Oliveira U."/>
            <person name="Santos F.R."/>
            <person name="Vidigal T.H.D.A."/>
            <person name="Brescovit A.D."/>
            <person name="Santos A.J."/>
        </authorList>
    </citation>
    <scope>NUCLEOTIDE SEQUENCE</scope>
    <source>
        <tissue evidence="1">Shoot tissue taken approximately 20 cm above the soil surface</tissue>
    </source>
</reference>
<accession>A0A0A9FSV7</accession>
<protein>
    <submittedName>
        <fullName evidence="1">Uncharacterized protein</fullName>
    </submittedName>
</protein>
<evidence type="ECO:0000313" key="1">
    <source>
        <dbReference type="EMBL" id="JAE11393.1"/>
    </source>
</evidence>
<organism evidence="1">
    <name type="scientific">Arundo donax</name>
    <name type="common">Giant reed</name>
    <name type="synonym">Donax arundinaceus</name>
    <dbReference type="NCBI Taxonomy" id="35708"/>
    <lineage>
        <taxon>Eukaryota</taxon>
        <taxon>Viridiplantae</taxon>
        <taxon>Streptophyta</taxon>
        <taxon>Embryophyta</taxon>
        <taxon>Tracheophyta</taxon>
        <taxon>Spermatophyta</taxon>
        <taxon>Magnoliopsida</taxon>
        <taxon>Liliopsida</taxon>
        <taxon>Poales</taxon>
        <taxon>Poaceae</taxon>
        <taxon>PACMAD clade</taxon>
        <taxon>Arundinoideae</taxon>
        <taxon>Arundineae</taxon>
        <taxon>Arundo</taxon>
    </lineage>
</organism>
<dbReference type="AlphaFoldDB" id="A0A0A9FSV7"/>
<name>A0A0A9FSV7_ARUDO</name>
<sequence>MDWIEIWLFLDALIMSPLFSR</sequence>
<proteinExistence type="predicted"/>
<reference evidence="1" key="2">
    <citation type="journal article" date="2015" name="Data Brief">
        <title>Shoot transcriptome of the giant reed, Arundo donax.</title>
        <authorList>
            <person name="Barrero R.A."/>
            <person name="Guerrero F.D."/>
            <person name="Moolhuijzen P."/>
            <person name="Goolsby J.A."/>
            <person name="Tidwell J."/>
            <person name="Bellgard S.E."/>
            <person name="Bellgard M.I."/>
        </authorList>
    </citation>
    <scope>NUCLEOTIDE SEQUENCE</scope>
    <source>
        <tissue evidence="1">Shoot tissue taken approximately 20 cm above the soil surface</tissue>
    </source>
</reference>
<dbReference type="EMBL" id="GBRH01186503">
    <property type="protein sequence ID" value="JAE11393.1"/>
    <property type="molecule type" value="Transcribed_RNA"/>
</dbReference>